<evidence type="ECO:0000313" key="2">
    <source>
        <dbReference type="EMBL" id="PWA64728.1"/>
    </source>
</evidence>
<proteinExistence type="predicted"/>
<dbReference type="EMBL" id="PKPP01004366">
    <property type="protein sequence ID" value="PWA64728.1"/>
    <property type="molecule type" value="Genomic_DNA"/>
</dbReference>
<reference evidence="2 3" key="1">
    <citation type="journal article" date="2018" name="Mol. Plant">
        <title>The genome of Artemisia annua provides insight into the evolution of Asteraceae family and artemisinin biosynthesis.</title>
        <authorList>
            <person name="Shen Q."/>
            <person name="Zhang L."/>
            <person name="Liao Z."/>
            <person name="Wang S."/>
            <person name="Yan T."/>
            <person name="Shi P."/>
            <person name="Liu M."/>
            <person name="Fu X."/>
            <person name="Pan Q."/>
            <person name="Wang Y."/>
            <person name="Lv Z."/>
            <person name="Lu X."/>
            <person name="Zhang F."/>
            <person name="Jiang W."/>
            <person name="Ma Y."/>
            <person name="Chen M."/>
            <person name="Hao X."/>
            <person name="Li L."/>
            <person name="Tang Y."/>
            <person name="Lv G."/>
            <person name="Zhou Y."/>
            <person name="Sun X."/>
            <person name="Brodelius P.E."/>
            <person name="Rose J.K.C."/>
            <person name="Tang K."/>
        </authorList>
    </citation>
    <scope>NUCLEOTIDE SEQUENCE [LARGE SCALE GENOMIC DNA]</scope>
    <source>
        <strain evidence="3">cv. Huhao1</strain>
        <tissue evidence="2">Leaf</tissue>
    </source>
</reference>
<name>A0A2U1MTZ8_ARTAN</name>
<accession>A0A2U1MTZ8</accession>
<evidence type="ECO:0000256" key="1">
    <source>
        <dbReference type="SAM" id="MobiDB-lite"/>
    </source>
</evidence>
<comment type="caution">
    <text evidence="2">The sequence shown here is derived from an EMBL/GenBank/DDBJ whole genome shotgun (WGS) entry which is preliminary data.</text>
</comment>
<feature type="compositionally biased region" description="Basic and acidic residues" evidence="1">
    <location>
        <begin position="1"/>
        <end position="19"/>
    </location>
</feature>
<feature type="region of interest" description="Disordered" evidence="1">
    <location>
        <begin position="1"/>
        <end position="26"/>
    </location>
</feature>
<evidence type="ECO:0000313" key="3">
    <source>
        <dbReference type="Proteomes" id="UP000245207"/>
    </source>
</evidence>
<organism evidence="2 3">
    <name type="scientific">Artemisia annua</name>
    <name type="common">Sweet wormwood</name>
    <dbReference type="NCBI Taxonomy" id="35608"/>
    <lineage>
        <taxon>Eukaryota</taxon>
        <taxon>Viridiplantae</taxon>
        <taxon>Streptophyta</taxon>
        <taxon>Embryophyta</taxon>
        <taxon>Tracheophyta</taxon>
        <taxon>Spermatophyta</taxon>
        <taxon>Magnoliopsida</taxon>
        <taxon>eudicotyledons</taxon>
        <taxon>Gunneridae</taxon>
        <taxon>Pentapetalae</taxon>
        <taxon>asterids</taxon>
        <taxon>campanulids</taxon>
        <taxon>Asterales</taxon>
        <taxon>Asteraceae</taxon>
        <taxon>Asteroideae</taxon>
        <taxon>Anthemideae</taxon>
        <taxon>Artemisiinae</taxon>
        <taxon>Artemisia</taxon>
    </lineage>
</organism>
<dbReference type="AlphaFoldDB" id="A0A2U1MTZ8"/>
<dbReference type="Proteomes" id="UP000245207">
    <property type="component" value="Unassembled WGS sequence"/>
</dbReference>
<sequence length="115" mass="13264">MKSDMASRRAAGEDKDSKQKTKVMSEQLKEDQEVTLRKVLSYGHEGWKKVIMLDQFVVDVVFCQLLLKFRECTRMGKVKTYVFVIWRASLYKDGFETSSISSTPYLSVRLLEGNA</sequence>
<keyword evidence="3" id="KW-1185">Reference proteome</keyword>
<gene>
    <name evidence="2" type="ORF">CTI12_AA338850</name>
</gene>
<protein>
    <submittedName>
        <fullName evidence="2">Uncharacterized protein</fullName>
    </submittedName>
</protein>